<evidence type="ECO:0000259" key="11">
    <source>
        <dbReference type="PROSITE" id="PS51177"/>
    </source>
</evidence>
<evidence type="ECO:0000256" key="1">
    <source>
        <dbReference type="ARBA" id="ARBA00000968"/>
    </source>
</evidence>
<organism evidence="12 13">
    <name type="scientific">Rossellomorea pakistanensis</name>
    <dbReference type="NCBI Taxonomy" id="992288"/>
    <lineage>
        <taxon>Bacteria</taxon>
        <taxon>Bacillati</taxon>
        <taxon>Bacillota</taxon>
        <taxon>Bacilli</taxon>
        <taxon>Bacillales</taxon>
        <taxon>Bacillaceae</taxon>
        <taxon>Rossellomorea</taxon>
    </lineage>
</organism>
<feature type="repeat" description="Lumazine-binding" evidence="10">
    <location>
        <begin position="97"/>
        <end position="193"/>
    </location>
</feature>
<feature type="domain" description="Lumazine-binding" evidence="11">
    <location>
        <begin position="1"/>
        <end position="96"/>
    </location>
</feature>
<dbReference type="EMBL" id="JAFBDZ010000001">
    <property type="protein sequence ID" value="MBM7584191.1"/>
    <property type="molecule type" value="Genomic_DNA"/>
</dbReference>
<evidence type="ECO:0000256" key="8">
    <source>
        <dbReference type="ARBA" id="ARBA00022737"/>
    </source>
</evidence>
<dbReference type="InterPro" id="IPR023366">
    <property type="entry name" value="ATP_synth_asu-like_sf"/>
</dbReference>
<evidence type="ECO:0000256" key="7">
    <source>
        <dbReference type="ARBA" id="ARBA00022679"/>
    </source>
</evidence>
<dbReference type="NCBIfam" id="TIGR00187">
    <property type="entry name" value="ribE"/>
    <property type="match status" value="1"/>
</dbReference>
<keyword evidence="7 12" id="KW-0808">Transferase</keyword>
<accession>A0ABS2N8K0</accession>
<feature type="repeat" description="Lumazine-binding" evidence="10">
    <location>
        <begin position="1"/>
        <end position="96"/>
    </location>
</feature>
<dbReference type="NCBIfam" id="NF006767">
    <property type="entry name" value="PRK09289.1"/>
    <property type="match status" value="1"/>
</dbReference>
<dbReference type="PANTHER" id="PTHR21098">
    <property type="entry name" value="RIBOFLAVIN SYNTHASE ALPHA CHAIN"/>
    <property type="match status" value="1"/>
</dbReference>
<comment type="function">
    <text evidence="2">Catalyzes the dismutation of two molecules of 6,7-dimethyl-8-ribityllumazine, resulting in the formation of riboflavin and 5-amino-6-(D-ribitylamino)uracil.</text>
</comment>
<keyword evidence="8" id="KW-0677">Repeat</keyword>
<protein>
    <recommendedName>
        <fullName evidence="5 9">Riboflavin synthase</fullName>
        <ecNumber evidence="4 9">2.5.1.9</ecNumber>
    </recommendedName>
</protein>
<sequence length="213" mass="23339">MFTGIIEEIGTIKNMKQSSKSMELSIQANKVLADVKIGDSISVNGTCLTVTGYSQHQFEVDVMPETFQHTSLKQLSVGTSVNLERAMAANGRFGGHFVTGHIDGMGTIVTMKTVENAVYIKIQLPESISKYFIEKGSVAVDGTSLTVFGVEGDMITVSLIPQTRFDTILGHKKIGDLVNIECDMMAKYLYQFSKGKETTSSISKDYLRENGFL</sequence>
<evidence type="ECO:0000256" key="3">
    <source>
        <dbReference type="ARBA" id="ARBA00004887"/>
    </source>
</evidence>
<dbReference type="Proteomes" id="UP001646157">
    <property type="component" value="Unassembled WGS sequence"/>
</dbReference>
<dbReference type="GO" id="GO:0004746">
    <property type="term" value="F:riboflavin synthase activity"/>
    <property type="evidence" value="ECO:0007669"/>
    <property type="project" value="UniProtKB-EC"/>
</dbReference>
<dbReference type="InterPro" id="IPR026017">
    <property type="entry name" value="Lumazine-bd_dom"/>
</dbReference>
<name>A0ABS2N8K0_9BACI</name>
<proteinExistence type="predicted"/>
<keyword evidence="13" id="KW-1185">Reference proteome</keyword>
<dbReference type="PANTHER" id="PTHR21098:SF12">
    <property type="entry name" value="RIBOFLAVIN SYNTHASE"/>
    <property type="match status" value="1"/>
</dbReference>
<comment type="pathway">
    <text evidence="3">Cofactor biosynthesis; riboflavin biosynthesis; riboflavin from 2-hydroxy-3-oxobutyl phosphate and 5-amino-6-(D-ribitylamino)uracil: step 2/2.</text>
</comment>
<evidence type="ECO:0000256" key="4">
    <source>
        <dbReference type="ARBA" id="ARBA00012827"/>
    </source>
</evidence>
<evidence type="ECO:0000313" key="13">
    <source>
        <dbReference type="Proteomes" id="UP001646157"/>
    </source>
</evidence>
<evidence type="ECO:0000256" key="2">
    <source>
        <dbReference type="ARBA" id="ARBA00002803"/>
    </source>
</evidence>
<feature type="domain" description="Lumazine-binding" evidence="11">
    <location>
        <begin position="97"/>
        <end position="193"/>
    </location>
</feature>
<dbReference type="Pfam" id="PF00677">
    <property type="entry name" value="Lum_binding"/>
    <property type="match status" value="2"/>
</dbReference>
<evidence type="ECO:0000256" key="10">
    <source>
        <dbReference type="PROSITE-ProRule" id="PRU00524"/>
    </source>
</evidence>
<evidence type="ECO:0000313" key="12">
    <source>
        <dbReference type="EMBL" id="MBM7584191.1"/>
    </source>
</evidence>
<dbReference type="PIRSF" id="PIRSF000498">
    <property type="entry name" value="Riboflavin_syn_A"/>
    <property type="match status" value="1"/>
</dbReference>
<comment type="caution">
    <text evidence="12">The sequence shown here is derived from an EMBL/GenBank/DDBJ whole genome shotgun (WGS) entry which is preliminary data.</text>
</comment>
<dbReference type="EC" id="2.5.1.9" evidence="4 9"/>
<dbReference type="InterPro" id="IPR001783">
    <property type="entry name" value="Lumazine-bd"/>
</dbReference>
<dbReference type="CDD" id="cd00402">
    <property type="entry name" value="Riboflavin_synthase_like"/>
    <property type="match status" value="1"/>
</dbReference>
<dbReference type="NCBIfam" id="NF009566">
    <property type="entry name" value="PRK13020.1"/>
    <property type="match status" value="1"/>
</dbReference>
<evidence type="ECO:0000256" key="9">
    <source>
        <dbReference type="NCBIfam" id="TIGR00187"/>
    </source>
</evidence>
<evidence type="ECO:0000256" key="6">
    <source>
        <dbReference type="ARBA" id="ARBA00022619"/>
    </source>
</evidence>
<dbReference type="InterPro" id="IPR017938">
    <property type="entry name" value="Riboflavin_synthase-like_b-brl"/>
</dbReference>
<keyword evidence="6" id="KW-0686">Riboflavin biosynthesis</keyword>
<reference evidence="12 13" key="1">
    <citation type="submission" date="2021-01" db="EMBL/GenBank/DDBJ databases">
        <title>Genomic Encyclopedia of Type Strains, Phase IV (KMG-IV): sequencing the most valuable type-strain genomes for metagenomic binning, comparative biology and taxonomic classification.</title>
        <authorList>
            <person name="Goeker M."/>
        </authorList>
    </citation>
    <scope>NUCLEOTIDE SEQUENCE [LARGE SCALE GENOMIC DNA]</scope>
    <source>
        <strain evidence="12 13">DSM 24834</strain>
    </source>
</reference>
<dbReference type="RefSeq" id="WP_205168373.1">
    <property type="nucleotide sequence ID" value="NZ_JAFBDZ010000001.1"/>
</dbReference>
<comment type="catalytic activity">
    <reaction evidence="1">
        <text>2 6,7-dimethyl-8-(1-D-ribityl)lumazine + H(+) = 5-amino-6-(D-ribitylamino)uracil + riboflavin</text>
        <dbReference type="Rhea" id="RHEA:20772"/>
        <dbReference type="ChEBI" id="CHEBI:15378"/>
        <dbReference type="ChEBI" id="CHEBI:15934"/>
        <dbReference type="ChEBI" id="CHEBI:57986"/>
        <dbReference type="ChEBI" id="CHEBI:58201"/>
        <dbReference type="EC" id="2.5.1.9"/>
    </reaction>
</comment>
<gene>
    <name evidence="12" type="ORF">JOC86_000728</name>
</gene>
<dbReference type="SUPFAM" id="SSF63380">
    <property type="entry name" value="Riboflavin synthase domain-like"/>
    <property type="match status" value="2"/>
</dbReference>
<dbReference type="PROSITE" id="PS51177">
    <property type="entry name" value="LUMAZINE_BIND"/>
    <property type="match status" value="2"/>
</dbReference>
<evidence type="ECO:0000256" key="5">
    <source>
        <dbReference type="ARBA" id="ARBA00013950"/>
    </source>
</evidence>
<dbReference type="Gene3D" id="2.40.30.20">
    <property type="match status" value="2"/>
</dbReference>